<proteinExistence type="predicted"/>
<feature type="region of interest" description="Disordered" evidence="1">
    <location>
        <begin position="128"/>
        <end position="161"/>
    </location>
</feature>
<accession>A0A085MXJ9</accession>
<gene>
    <name evidence="2" type="ORF">M514_25888</name>
</gene>
<name>A0A085MXJ9_9BILA</name>
<dbReference type="Proteomes" id="UP000030758">
    <property type="component" value="Unassembled WGS sequence"/>
</dbReference>
<evidence type="ECO:0000256" key="1">
    <source>
        <dbReference type="SAM" id="MobiDB-lite"/>
    </source>
</evidence>
<evidence type="ECO:0000313" key="2">
    <source>
        <dbReference type="EMBL" id="KFD61945.1"/>
    </source>
</evidence>
<protein>
    <submittedName>
        <fullName evidence="2">Uncharacterized protein</fullName>
    </submittedName>
</protein>
<dbReference type="AlphaFoldDB" id="A0A085MXJ9"/>
<organism evidence="2">
    <name type="scientific">Trichuris suis</name>
    <name type="common">pig whipworm</name>
    <dbReference type="NCBI Taxonomy" id="68888"/>
    <lineage>
        <taxon>Eukaryota</taxon>
        <taxon>Metazoa</taxon>
        <taxon>Ecdysozoa</taxon>
        <taxon>Nematoda</taxon>
        <taxon>Enoplea</taxon>
        <taxon>Dorylaimia</taxon>
        <taxon>Trichinellida</taxon>
        <taxon>Trichuridae</taxon>
        <taxon>Trichuris</taxon>
    </lineage>
</organism>
<reference evidence="2" key="1">
    <citation type="journal article" date="2014" name="Nat. Genet.">
        <title>Genome and transcriptome of the porcine whipworm Trichuris suis.</title>
        <authorList>
            <person name="Jex A.R."/>
            <person name="Nejsum P."/>
            <person name="Schwarz E.M."/>
            <person name="Hu L."/>
            <person name="Young N.D."/>
            <person name="Hall R.S."/>
            <person name="Korhonen P.K."/>
            <person name="Liao S."/>
            <person name="Thamsborg S."/>
            <person name="Xia J."/>
            <person name="Xu P."/>
            <person name="Wang S."/>
            <person name="Scheerlinck J.P."/>
            <person name="Hofmann A."/>
            <person name="Sternberg P.W."/>
            <person name="Wang J."/>
            <person name="Gasser R.B."/>
        </authorList>
    </citation>
    <scope>NUCLEOTIDE SEQUENCE [LARGE SCALE GENOMIC DNA]</scope>
    <source>
        <strain evidence="2">DCEP-RM93F</strain>
    </source>
</reference>
<feature type="region of interest" description="Disordered" evidence="1">
    <location>
        <begin position="177"/>
        <end position="217"/>
    </location>
</feature>
<dbReference type="EMBL" id="KL367606">
    <property type="protein sequence ID" value="KFD61945.1"/>
    <property type="molecule type" value="Genomic_DNA"/>
</dbReference>
<sequence>MFSRRGPPLSHTSKYFMSIRISKATCWQWRGASIWLKWSLCDCVRDSILSDNMPYFSCEGNSTSTDQCNMITRENASAAIEAAAKVLEELKNVITEGGYSYEQAEPFLEDSDPNMTRQSVSEYGKRRNELQMYDSGPEEQQGKLRKQLARNESAASAGRPSVKFAKSQLPILHYVKYDSGPEEQQGKLRKQLARNESAASPLPPSVNSFDIKKSDAF</sequence>